<name>A0A4U6XLU0_9PEZI</name>
<organism evidence="1 2">
    <name type="scientific">Colletotrichum tanaceti</name>
    <dbReference type="NCBI Taxonomy" id="1306861"/>
    <lineage>
        <taxon>Eukaryota</taxon>
        <taxon>Fungi</taxon>
        <taxon>Dikarya</taxon>
        <taxon>Ascomycota</taxon>
        <taxon>Pezizomycotina</taxon>
        <taxon>Sordariomycetes</taxon>
        <taxon>Hypocreomycetidae</taxon>
        <taxon>Glomerellales</taxon>
        <taxon>Glomerellaceae</taxon>
        <taxon>Colletotrichum</taxon>
        <taxon>Colletotrichum destructivum species complex</taxon>
    </lineage>
</organism>
<keyword evidence="2" id="KW-1185">Reference proteome</keyword>
<proteinExistence type="predicted"/>
<protein>
    <submittedName>
        <fullName evidence="1">Uncharacterized protein</fullName>
    </submittedName>
</protein>
<reference evidence="1 2" key="1">
    <citation type="journal article" date="2019" name="PLoS ONE">
        <title>Comparative genome analysis indicates high evolutionary potential of pathogenicity genes in Colletotrichum tanaceti.</title>
        <authorList>
            <person name="Lelwala R.V."/>
            <person name="Korhonen P.K."/>
            <person name="Young N.D."/>
            <person name="Scott J.B."/>
            <person name="Ades P.A."/>
            <person name="Gasser R.B."/>
            <person name="Taylor P.W.J."/>
        </authorList>
    </citation>
    <scope>NUCLEOTIDE SEQUENCE [LARGE SCALE GENOMIC DNA]</scope>
    <source>
        <strain evidence="1">BRIP57314</strain>
    </source>
</reference>
<dbReference type="Proteomes" id="UP000310108">
    <property type="component" value="Unassembled WGS sequence"/>
</dbReference>
<evidence type="ECO:0000313" key="1">
    <source>
        <dbReference type="EMBL" id="TKW56613.1"/>
    </source>
</evidence>
<dbReference type="OrthoDB" id="2250022at2759"/>
<dbReference type="AlphaFoldDB" id="A0A4U6XLU0"/>
<sequence>MSSSTVSSSINTGLLTFGTPSKLLNMTANTNDPGVIRVTKDAVECSQLEHSNRSDDELTSK</sequence>
<evidence type="ECO:0000313" key="2">
    <source>
        <dbReference type="Proteomes" id="UP000310108"/>
    </source>
</evidence>
<dbReference type="EMBL" id="PJEX01000063">
    <property type="protein sequence ID" value="TKW56613.1"/>
    <property type="molecule type" value="Genomic_DNA"/>
</dbReference>
<gene>
    <name evidence="1" type="ORF">CTA1_3545</name>
</gene>
<comment type="caution">
    <text evidence="1">The sequence shown here is derived from an EMBL/GenBank/DDBJ whole genome shotgun (WGS) entry which is preliminary data.</text>
</comment>
<accession>A0A4U6XLU0</accession>